<feature type="zinc finger region" description="CHC2-type" evidence="12">
    <location>
        <begin position="38"/>
        <end position="62"/>
    </location>
</feature>
<keyword evidence="2 12" id="KW-0639">Primosome</keyword>
<keyword evidence="8 12" id="KW-0862">Zinc</keyword>
<comment type="cofactor">
    <cofactor evidence="12">
        <name>Zn(2+)</name>
        <dbReference type="ChEBI" id="CHEBI:29105"/>
    </cofactor>
    <text evidence="12">Binds 1 zinc ion per monomer.</text>
</comment>
<keyword evidence="6 12" id="KW-0479">Metal-binding</keyword>
<dbReference type="GO" id="GO:1990077">
    <property type="term" value="C:primosome complex"/>
    <property type="evidence" value="ECO:0007669"/>
    <property type="project" value="UniProtKB-KW"/>
</dbReference>
<evidence type="ECO:0000256" key="11">
    <source>
        <dbReference type="ARBA" id="ARBA00023163"/>
    </source>
</evidence>
<evidence type="ECO:0000256" key="1">
    <source>
        <dbReference type="ARBA" id="ARBA00022478"/>
    </source>
</evidence>
<dbReference type="Proteomes" id="UP000284434">
    <property type="component" value="Unassembled WGS sequence"/>
</dbReference>
<dbReference type="EMBL" id="QSCO01000003">
    <property type="protein sequence ID" value="RGY09292.1"/>
    <property type="molecule type" value="Genomic_DNA"/>
</dbReference>
<evidence type="ECO:0000256" key="5">
    <source>
        <dbReference type="ARBA" id="ARBA00022705"/>
    </source>
</evidence>
<keyword evidence="10 12" id="KW-0238">DNA-binding</keyword>
<evidence type="ECO:0000256" key="12">
    <source>
        <dbReference type="HAMAP-Rule" id="MF_00974"/>
    </source>
</evidence>
<keyword evidence="9" id="KW-0460">Magnesium</keyword>
<dbReference type="Pfam" id="PF13155">
    <property type="entry name" value="Toprim_2"/>
    <property type="match status" value="1"/>
</dbReference>
<dbReference type="Gene3D" id="3.90.980.10">
    <property type="entry name" value="DNA primase, catalytic core, N-terminal domain"/>
    <property type="match status" value="1"/>
</dbReference>
<feature type="domain" description="Toprim" evidence="13">
    <location>
        <begin position="257"/>
        <end position="338"/>
    </location>
</feature>
<dbReference type="InterPro" id="IPR034151">
    <property type="entry name" value="TOPRIM_DnaG_bac"/>
</dbReference>
<comment type="similarity">
    <text evidence="12">Belongs to the DnaG primase family.</text>
</comment>
<dbReference type="InterPro" id="IPR006171">
    <property type="entry name" value="TOPRIM_dom"/>
</dbReference>
<dbReference type="InterPro" id="IPR013264">
    <property type="entry name" value="DNAG_N"/>
</dbReference>
<dbReference type="InterPro" id="IPR006295">
    <property type="entry name" value="DNA_primase_DnaG"/>
</dbReference>
<dbReference type="FunFam" id="3.90.580.10:FF:000001">
    <property type="entry name" value="DNA primase"/>
    <property type="match status" value="1"/>
</dbReference>
<evidence type="ECO:0000256" key="2">
    <source>
        <dbReference type="ARBA" id="ARBA00022515"/>
    </source>
</evidence>
<dbReference type="PANTHER" id="PTHR30313:SF2">
    <property type="entry name" value="DNA PRIMASE"/>
    <property type="match status" value="1"/>
</dbReference>
<name>A0A413IFX7_9BACT</name>
<dbReference type="Pfam" id="PF08275">
    <property type="entry name" value="DNAG_N"/>
    <property type="match status" value="1"/>
</dbReference>
<evidence type="ECO:0000259" key="13">
    <source>
        <dbReference type="PROSITE" id="PS50880"/>
    </source>
</evidence>
<evidence type="ECO:0000256" key="4">
    <source>
        <dbReference type="ARBA" id="ARBA00022695"/>
    </source>
</evidence>
<keyword evidence="5 12" id="KW-0235">DNA replication</keyword>
<comment type="function">
    <text evidence="12">RNA polymerase that catalyzes the synthesis of short RNA molecules used as primers for DNA polymerase during DNA replication.</text>
</comment>
<evidence type="ECO:0000256" key="9">
    <source>
        <dbReference type="ARBA" id="ARBA00022842"/>
    </source>
</evidence>
<evidence type="ECO:0000256" key="6">
    <source>
        <dbReference type="ARBA" id="ARBA00022723"/>
    </source>
</evidence>
<dbReference type="RefSeq" id="WP_118102974.1">
    <property type="nucleotide sequence ID" value="NZ_QSCO01000003.1"/>
</dbReference>
<comment type="caution">
    <text evidence="14">The sequence shown here is derived from an EMBL/GenBank/DDBJ whole genome shotgun (WGS) entry which is preliminary data.</text>
</comment>
<dbReference type="NCBIfam" id="TIGR01391">
    <property type="entry name" value="dnaG"/>
    <property type="match status" value="1"/>
</dbReference>
<comment type="domain">
    <text evidence="12">Contains an N-terminal zinc-binding domain, a central core domain that contains the primase activity, and a C-terminal DnaB-binding domain.</text>
</comment>
<dbReference type="Gene3D" id="3.90.580.10">
    <property type="entry name" value="Zinc finger, CHC2-type domain"/>
    <property type="match status" value="1"/>
</dbReference>
<dbReference type="InterPro" id="IPR050219">
    <property type="entry name" value="DnaG_primase"/>
</dbReference>
<dbReference type="CDD" id="cd03364">
    <property type="entry name" value="TOPRIM_DnaG_primases"/>
    <property type="match status" value="1"/>
</dbReference>
<dbReference type="Gene3D" id="3.40.1360.10">
    <property type="match status" value="1"/>
</dbReference>
<dbReference type="GO" id="GO:0006269">
    <property type="term" value="P:DNA replication, synthesis of primer"/>
    <property type="evidence" value="ECO:0007669"/>
    <property type="project" value="UniProtKB-UniRule"/>
</dbReference>
<dbReference type="SMART" id="SM00400">
    <property type="entry name" value="ZnF_CHCC"/>
    <property type="match status" value="1"/>
</dbReference>
<comment type="catalytic activity">
    <reaction evidence="12">
        <text>ssDNA + n NTP = ssDNA/pppN(pN)n-1 hybrid + (n-1) diphosphate.</text>
        <dbReference type="EC" id="2.7.7.101"/>
    </reaction>
</comment>
<dbReference type="GO" id="GO:0005737">
    <property type="term" value="C:cytoplasm"/>
    <property type="evidence" value="ECO:0007669"/>
    <property type="project" value="TreeGrafter"/>
</dbReference>
<sequence length="1305" mass="149883">MQIPPEIIDKIRQAADIVDIIGSYITLKKKGANYWGPCPFHSEKTASFSVSPAKQIFKCFGCGEGGNVFTFLQKYDGLSFPEAVRQLGKKYNIEIPENELTQEELEKIHRRESLQVVLRAATHFFRQHQTDKTAEKYLTSRGFTSGDKILEQYHIGYAPASNKLRDELQRQGYDLQLLQDNSLIKDGKNGPEDKFQDRIMFPIFNLTGNPIGFQSRRINDALTKIPKYCNSDNNELFCKGSIIFGLYQARGAISREDKVYWVEGQFDVLTFVKAEIPNTVCGSGTAMTEEQIRTLLRFTRNITLIYDGDNAGQEAAQKNITALIEQGAIVRCVKLPTGEDPDSFARKMNPADLKKYLKKQEKDFASFLAELNEPHFHDPELKEKCLEEICRLIAFLRKESLQASYIRNIAKIFDLDESIIWSKIRETVKSLPAEAYIKDGFYGIDESLEMLQDNPGNCILTGNFELFSKHYGNDPVVYFSGQVPTDQIQNFQRFIDNVEFQDNYALTFDDKKESKSLLLLKALFRAGVAVTVLSPESGAVGFAQYYVKMYGSVMDSANETQRAVYVDRCAELISCAGETVRTVMANSWASSLGLKIAQYKDILKPYLEKRRSKSAINTQRIDVDDFLIAYDPEKIPEYVEENEEYKRIYRRYGFFPLLNKKSEPVCYMFRNEKGGHIQVSDFYMTPLLHIYDQDSEFNKRVIKITRLYSQQPLYIEVKSKSLAKLSSFEEILLNEEALNFENGNDTYFKKIRQAMSYNYTKCTELKVFGQQSEGFFAFANAIFHKVEKEFRIDYADDLGVMTHDDENYYSPAYSKIYSGLRKDSDKYEQHRYFIFKDIPVEKQCSFQEWASLMDEVYKINHNGKWAVIYAIMCTFRSDIHAIDRLFTSLFFVGPTMSGKTQIAISIRSLFVDPKAPSFNLNSGTDAAFFTLMEGFRDIPQVLEEYNNKSITDAKFQGLKAITYDGDGKQKRKGINDRDLDTSKVNSPVIILGQETPERDDNALMNRVVLCEVPKRTEEYTARETEVFQRLKDSEKTGLCNVLFEILKLRPIVQDHFKHLERTTNKELTDAVLSGGDASGDMVRIIKTVSLFLTMCRLLETYAPHLQLPFTYQEFFNLAKDKVKWQIELISHSDKLAGFFKAIEVMINTGTIKEGRDYDISQPGKLTLKASGGESAQVNLKADEKILFIRLANLFTYYAKSSYNTESATQSTIEQNLRSNPAYIGVVSSRKFRWKEVEEVPKSEVSGNMEMIRIMRDRIQTTSCIALNYDIFRKYFDIDLERSAPPEQPETTELKERQLCEDKVLF</sequence>
<dbReference type="Pfam" id="PF01807">
    <property type="entry name" value="Zn_ribbon_DnaG"/>
    <property type="match status" value="1"/>
</dbReference>
<evidence type="ECO:0000313" key="15">
    <source>
        <dbReference type="Proteomes" id="UP000284434"/>
    </source>
</evidence>
<proteinExistence type="inferred from homology"/>
<keyword evidence="7 12" id="KW-0863">Zinc-finger</keyword>
<dbReference type="InterPro" id="IPR036977">
    <property type="entry name" value="DNA_primase_Znf_CHC2"/>
</dbReference>
<dbReference type="GO" id="GO:0003677">
    <property type="term" value="F:DNA binding"/>
    <property type="evidence" value="ECO:0007669"/>
    <property type="project" value="UniProtKB-KW"/>
</dbReference>
<comment type="subunit">
    <text evidence="12">Monomer. Interacts with DnaB.</text>
</comment>
<dbReference type="SUPFAM" id="SSF56731">
    <property type="entry name" value="DNA primase core"/>
    <property type="match status" value="1"/>
</dbReference>
<keyword evidence="11 12" id="KW-0804">Transcription</keyword>
<dbReference type="InterPro" id="IPR037068">
    <property type="entry name" value="DNA_primase_core_N_sf"/>
</dbReference>
<evidence type="ECO:0000256" key="8">
    <source>
        <dbReference type="ARBA" id="ARBA00022833"/>
    </source>
</evidence>
<dbReference type="InterPro" id="IPR002694">
    <property type="entry name" value="Znf_CHC2"/>
</dbReference>
<dbReference type="GO" id="GO:0003899">
    <property type="term" value="F:DNA-directed RNA polymerase activity"/>
    <property type="evidence" value="ECO:0007669"/>
    <property type="project" value="UniProtKB-UniRule"/>
</dbReference>
<organism evidence="14 15">
    <name type="scientific">Odoribacter splanchnicus</name>
    <dbReference type="NCBI Taxonomy" id="28118"/>
    <lineage>
        <taxon>Bacteria</taxon>
        <taxon>Pseudomonadati</taxon>
        <taxon>Bacteroidota</taxon>
        <taxon>Bacteroidia</taxon>
        <taxon>Bacteroidales</taxon>
        <taxon>Odoribacteraceae</taxon>
        <taxon>Odoribacter</taxon>
    </lineage>
</organism>
<dbReference type="GO" id="GO:0000428">
    <property type="term" value="C:DNA-directed RNA polymerase complex"/>
    <property type="evidence" value="ECO:0007669"/>
    <property type="project" value="UniProtKB-KW"/>
</dbReference>
<dbReference type="SMART" id="SM00493">
    <property type="entry name" value="TOPRIM"/>
    <property type="match status" value="1"/>
</dbReference>
<dbReference type="GO" id="GO:0008270">
    <property type="term" value="F:zinc ion binding"/>
    <property type="evidence" value="ECO:0007669"/>
    <property type="project" value="UniProtKB-UniRule"/>
</dbReference>
<dbReference type="PROSITE" id="PS50880">
    <property type="entry name" value="TOPRIM"/>
    <property type="match status" value="1"/>
</dbReference>
<gene>
    <name evidence="12 14" type="primary">dnaG</name>
    <name evidence="14" type="ORF">DXA53_03155</name>
</gene>
<dbReference type="PANTHER" id="PTHR30313">
    <property type="entry name" value="DNA PRIMASE"/>
    <property type="match status" value="1"/>
</dbReference>
<dbReference type="SUPFAM" id="SSF57783">
    <property type="entry name" value="Zinc beta-ribbon"/>
    <property type="match status" value="1"/>
</dbReference>
<evidence type="ECO:0000256" key="7">
    <source>
        <dbReference type="ARBA" id="ARBA00022771"/>
    </source>
</evidence>
<evidence type="ECO:0000256" key="3">
    <source>
        <dbReference type="ARBA" id="ARBA00022679"/>
    </source>
</evidence>
<keyword evidence="1 12" id="KW-0240">DNA-directed RNA polymerase</keyword>
<accession>A0A413IFX7</accession>
<dbReference type="InterPro" id="IPR030846">
    <property type="entry name" value="DnaG_bac"/>
</dbReference>
<keyword evidence="3 12" id="KW-0808">Transferase</keyword>
<protein>
    <recommendedName>
        <fullName evidence="12">DNA primase</fullName>
        <ecNumber evidence="12">2.7.7.101</ecNumber>
    </recommendedName>
</protein>
<reference evidence="14 15" key="1">
    <citation type="submission" date="2018-08" db="EMBL/GenBank/DDBJ databases">
        <title>A genome reference for cultivated species of the human gut microbiota.</title>
        <authorList>
            <person name="Zou Y."/>
            <person name="Xue W."/>
            <person name="Luo G."/>
        </authorList>
    </citation>
    <scope>NUCLEOTIDE SEQUENCE [LARGE SCALE GENOMIC DNA]</scope>
    <source>
        <strain evidence="14 15">OF03-11</strain>
    </source>
</reference>
<evidence type="ECO:0000313" key="14">
    <source>
        <dbReference type="EMBL" id="RGY09292.1"/>
    </source>
</evidence>
<dbReference type="HAMAP" id="MF_00974">
    <property type="entry name" value="DNA_primase_DnaG"/>
    <property type="match status" value="1"/>
</dbReference>
<dbReference type="EC" id="2.7.7.101" evidence="12"/>
<keyword evidence="4 12" id="KW-0548">Nucleotidyltransferase</keyword>
<evidence type="ECO:0000256" key="10">
    <source>
        <dbReference type="ARBA" id="ARBA00023125"/>
    </source>
</evidence>